<sequence>MFSLKRLFSDRSGNFGMMTGLLLVPLVGATGLVMDFSQALTVRTELLGVADAAALGAISEGSPSYKVIEAMTSDGEITVAERDGKKIFLSQRAGAGASNLAEMNLDVTMKVTRKNGAVTSVAAFSAEVPTTFMRVLGWEFVPISGTATATAGGEAKSYTDFYMLLDNTPSMGIAATRKDIAKLKSLTSNKCAFACHTGYYDPGGKFHEDANSTYIVARANGITLRTDVVAKAAEALIEKIRTEMSVSANQYRIAAYSFGKYALEPGYRIDKISGLTLDMTSASKATGDIGLMTTDHDWFNDNALTSFDTSLTEIGKEISGNGGTGSSAADPAKIVYFVTDGVADSLKLGGSCGGSWEGNKGRCLEPIDARSCKALKDRNIKLAILYTTYIPLDGDGTWDGLIKKVFANRIASSLKECASADLFFEVGPDDDMQAAMVKLFVRSTSGTSGLRLTQ</sequence>
<evidence type="ECO:0000313" key="3">
    <source>
        <dbReference type="Proteomes" id="UP000295238"/>
    </source>
</evidence>
<protein>
    <submittedName>
        <fullName evidence="2">Pilus assembly protein</fullName>
    </submittedName>
</protein>
<dbReference type="Pfam" id="PF13400">
    <property type="entry name" value="Tad"/>
    <property type="match status" value="1"/>
</dbReference>
<evidence type="ECO:0000313" key="2">
    <source>
        <dbReference type="EMBL" id="TDK31231.1"/>
    </source>
</evidence>
<reference evidence="2 3" key="1">
    <citation type="submission" date="2019-03" db="EMBL/GenBank/DDBJ databases">
        <title>Rhizobium sp. nov., an bacterium isolated from biocrust in Mu Us Desert.</title>
        <authorList>
            <person name="Lixiong L."/>
        </authorList>
    </citation>
    <scope>NUCLEOTIDE SEQUENCE [LARGE SCALE GENOMIC DNA]</scope>
    <source>
        <strain evidence="2 3">SPY-1</strain>
    </source>
</reference>
<evidence type="ECO:0000259" key="1">
    <source>
        <dbReference type="Pfam" id="PF13400"/>
    </source>
</evidence>
<feature type="domain" description="Putative Flp pilus-assembly TadG-like N-terminal" evidence="1">
    <location>
        <begin position="13"/>
        <end position="57"/>
    </location>
</feature>
<dbReference type="InterPro" id="IPR028087">
    <property type="entry name" value="Tad_N"/>
</dbReference>
<dbReference type="AlphaFoldDB" id="A0A4R5U9G3"/>
<name>A0A4R5U9G3_9HYPH</name>
<dbReference type="EMBL" id="SMTL01000007">
    <property type="protein sequence ID" value="TDK31231.1"/>
    <property type="molecule type" value="Genomic_DNA"/>
</dbReference>
<comment type="caution">
    <text evidence="2">The sequence shown here is derived from an EMBL/GenBank/DDBJ whole genome shotgun (WGS) entry which is preliminary data.</text>
</comment>
<gene>
    <name evidence="2" type="ORF">E2F50_19970</name>
</gene>
<dbReference type="Proteomes" id="UP000295238">
    <property type="component" value="Unassembled WGS sequence"/>
</dbReference>
<keyword evidence="3" id="KW-1185">Reference proteome</keyword>
<accession>A0A4R5U9G3</accession>
<proteinExistence type="predicted"/>
<organism evidence="2 3">
    <name type="scientific">Rhizobium deserti</name>
    <dbReference type="NCBI Taxonomy" id="2547961"/>
    <lineage>
        <taxon>Bacteria</taxon>
        <taxon>Pseudomonadati</taxon>
        <taxon>Pseudomonadota</taxon>
        <taxon>Alphaproteobacteria</taxon>
        <taxon>Hyphomicrobiales</taxon>
        <taxon>Rhizobiaceae</taxon>
        <taxon>Rhizobium/Agrobacterium group</taxon>
        <taxon>Rhizobium</taxon>
    </lineage>
</organism>